<evidence type="ECO:0000313" key="1">
    <source>
        <dbReference type="EMBL" id="SOR76542.1"/>
    </source>
</evidence>
<gene>
    <name evidence="1" type="ORF">SCNRRL3882_0026</name>
    <name evidence="2" type="ORF">SCNRRL3882_7929</name>
</gene>
<reference evidence="1" key="2">
    <citation type="submission" date="2017-11" db="EMBL/GenBank/DDBJ databases">
        <authorList>
            <person name="Han C.G."/>
        </authorList>
    </citation>
    <scope>NUCLEOTIDE SEQUENCE [LARGE SCALE GENOMIC DNA]</scope>
    <source>
        <strain evidence="1">NRRL3882</strain>
    </source>
</reference>
<dbReference type="EMBL" id="LT963352">
    <property type="protein sequence ID" value="SOR76542.1"/>
    <property type="molecule type" value="Genomic_DNA"/>
</dbReference>
<sequence>MPERNTVLRSLHDLGLAAWFGGSLMGAVGLNGAARAEGGAQPTRERIASSGWAKWAPVSAAAVGAHLVGSSGLLAANAARVAGQQGVAASTAAKTALTAVALAATAYTRMLGKKIELASSSDPQDTEKAAEHPVDTDKAQRQLAFLQWAVPALTGGLLVLNALHGEQQRPEEQARGIWQRAMSRTPHMAHMPSMHVPSVPDWRWMQQH</sequence>
<dbReference type="Proteomes" id="UP000235464">
    <property type="component" value="Chromosome I"/>
</dbReference>
<keyword evidence="3" id="KW-1185">Reference proteome</keyword>
<protein>
    <submittedName>
        <fullName evidence="1">Uncharacterized protein</fullName>
    </submittedName>
</protein>
<dbReference type="OrthoDB" id="5181921at2"/>
<proteinExistence type="predicted"/>
<dbReference type="AlphaFoldDB" id="A0A2N9AZR3"/>
<reference evidence="3" key="1">
    <citation type="submission" date="2017-11" db="EMBL/GenBank/DDBJ databases">
        <authorList>
            <person name="Wibberg D."/>
        </authorList>
    </citation>
    <scope>NUCLEOTIDE SEQUENCE [LARGE SCALE GENOMIC DNA]</scope>
</reference>
<organism evidence="1 3">
    <name type="scientific">Streptomyces chartreusis NRRL 3882</name>
    <dbReference type="NCBI Taxonomy" id="1079985"/>
    <lineage>
        <taxon>Bacteria</taxon>
        <taxon>Bacillati</taxon>
        <taxon>Actinomycetota</taxon>
        <taxon>Actinomycetes</taxon>
        <taxon>Kitasatosporales</taxon>
        <taxon>Streptomycetaceae</taxon>
        <taxon>Streptomyces</taxon>
    </lineage>
</organism>
<evidence type="ECO:0000313" key="2">
    <source>
        <dbReference type="EMBL" id="SOR84484.1"/>
    </source>
</evidence>
<dbReference type="EMBL" id="LT963352">
    <property type="protein sequence ID" value="SOR84484.1"/>
    <property type="molecule type" value="Genomic_DNA"/>
</dbReference>
<name>A0A2N9AZR3_STRCX</name>
<accession>A0A2N9AZR3</accession>
<dbReference type="RefSeq" id="WP_010040434.1">
    <property type="nucleotide sequence ID" value="NZ_LT962942.1"/>
</dbReference>
<evidence type="ECO:0000313" key="3">
    <source>
        <dbReference type="Proteomes" id="UP000235464"/>
    </source>
</evidence>